<dbReference type="Proteomes" id="UP000700334">
    <property type="component" value="Unassembled WGS sequence"/>
</dbReference>
<keyword evidence="1" id="KW-0217">Developmental protein</keyword>
<keyword evidence="3" id="KW-0677">Repeat</keyword>
<keyword evidence="11" id="KW-1185">Reference proteome</keyword>
<protein>
    <submittedName>
        <fullName evidence="10">Cylicin-1</fullName>
    </submittedName>
</protein>
<feature type="compositionally biased region" description="Basic and acidic residues" evidence="8">
    <location>
        <begin position="119"/>
        <end position="158"/>
    </location>
</feature>
<feature type="compositionally biased region" description="Basic and acidic residues" evidence="8">
    <location>
        <begin position="299"/>
        <end position="358"/>
    </location>
</feature>
<feature type="non-terminal residue" evidence="10">
    <location>
        <position position="551"/>
    </location>
</feature>
<dbReference type="GO" id="GO:0007283">
    <property type="term" value="P:spermatogenesis"/>
    <property type="evidence" value="ECO:0007669"/>
    <property type="project" value="UniProtKB-KW"/>
</dbReference>
<dbReference type="AlphaFoldDB" id="A0A8J6AIM2"/>
<accession>A0A8J6AIM2</accession>
<gene>
    <name evidence="10" type="ORF">J0S82_015512</name>
</gene>
<evidence type="ECO:0000256" key="8">
    <source>
        <dbReference type="SAM" id="MobiDB-lite"/>
    </source>
</evidence>
<feature type="region of interest" description="Disordered" evidence="8">
    <location>
        <begin position="83"/>
        <end position="211"/>
    </location>
</feature>
<feature type="region of interest" description="Disordered" evidence="8">
    <location>
        <begin position="241"/>
        <end position="528"/>
    </location>
</feature>
<dbReference type="InterPro" id="IPR026189">
    <property type="entry name" value="CYLC"/>
</dbReference>
<reference evidence="10" key="1">
    <citation type="journal article" date="2021" name="Evol. Appl.">
        <title>The genome of the Pyrenean desman and the effects of bottlenecks and inbreeding on the genomic landscape of an endangered species.</title>
        <authorList>
            <person name="Escoda L."/>
            <person name="Castresana J."/>
        </authorList>
    </citation>
    <scope>NUCLEOTIDE SEQUENCE</scope>
    <source>
        <strain evidence="10">IBE-C5619</strain>
    </source>
</reference>
<evidence type="ECO:0000313" key="10">
    <source>
        <dbReference type="EMBL" id="KAG8521703.1"/>
    </source>
</evidence>
<comment type="caution">
    <text evidence="10">The sequence shown here is derived from an EMBL/GenBank/DDBJ whole genome shotgun (WGS) entry which is preliminary data.</text>
</comment>
<dbReference type="InterPro" id="IPR029354">
    <property type="entry name" value="Cylicin_N"/>
</dbReference>
<feature type="compositionally biased region" description="Low complexity" evidence="8">
    <location>
        <begin position="199"/>
        <end position="211"/>
    </location>
</feature>
<feature type="compositionally biased region" description="Basic and acidic residues" evidence="8">
    <location>
        <begin position="495"/>
        <end position="505"/>
    </location>
</feature>
<evidence type="ECO:0000256" key="7">
    <source>
        <dbReference type="ARBA" id="ARBA00049644"/>
    </source>
</evidence>
<feature type="compositionally biased region" description="Basic and acidic residues" evidence="8">
    <location>
        <begin position="476"/>
        <end position="485"/>
    </location>
</feature>
<dbReference type="GO" id="GO:0033150">
    <property type="term" value="C:cytoskeletal calyx"/>
    <property type="evidence" value="ECO:0007669"/>
    <property type="project" value="UniProtKB-SubCell"/>
</dbReference>
<dbReference type="GO" id="GO:0030154">
    <property type="term" value="P:cell differentiation"/>
    <property type="evidence" value="ECO:0007669"/>
    <property type="project" value="UniProtKB-KW"/>
</dbReference>
<evidence type="ECO:0000256" key="2">
    <source>
        <dbReference type="ARBA" id="ARBA00022490"/>
    </source>
</evidence>
<evidence type="ECO:0000256" key="4">
    <source>
        <dbReference type="ARBA" id="ARBA00022782"/>
    </source>
</evidence>
<name>A0A8J6AIM2_GALPY</name>
<dbReference type="OrthoDB" id="9666321at2759"/>
<dbReference type="Pfam" id="PF15241">
    <property type="entry name" value="Cylicin_N"/>
    <property type="match status" value="1"/>
</dbReference>
<dbReference type="GO" id="GO:0005200">
    <property type="term" value="F:structural constituent of cytoskeleton"/>
    <property type="evidence" value="ECO:0007669"/>
    <property type="project" value="InterPro"/>
</dbReference>
<evidence type="ECO:0000259" key="9">
    <source>
        <dbReference type="Pfam" id="PF15241"/>
    </source>
</evidence>
<dbReference type="PANTHER" id="PTHR16742">
    <property type="entry name" value="CYCLICIN"/>
    <property type="match status" value="1"/>
</dbReference>
<evidence type="ECO:0000313" key="11">
    <source>
        <dbReference type="Proteomes" id="UP000700334"/>
    </source>
</evidence>
<feature type="compositionally biased region" description="Basic and acidic residues" evidence="8">
    <location>
        <begin position="368"/>
        <end position="389"/>
    </location>
</feature>
<comment type="subcellular location">
    <subcellularLocation>
        <location evidence="7">Cytoplasm</location>
        <location evidence="7">Cytoskeleton</location>
        <location evidence="7">Perinuclear theca</location>
        <location evidence="7">Calyx</location>
    </subcellularLocation>
</comment>
<keyword evidence="5" id="KW-0744">Spermatogenesis</keyword>
<proteinExistence type="predicted"/>
<organism evidence="10 11">
    <name type="scientific">Galemys pyrenaicus</name>
    <name type="common">Iberian desman</name>
    <name type="synonym">Pyrenean desman</name>
    <dbReference type="NCBI Taxonomy" id="202257"/>
    <lineage>
        <taxon>Eukaryota</taxon>
        <taxon>Metazoa</taxon>
        <taxon>Chordata</taxon>
        <taxon>Craniata</taxon>
        <taxon>Vertebrata</taxon>
        <taxon>Euteleostomi</taxon>
        <taxon>Mammalia</taxon>
        <taxon>Eutheria</taxon>
        <taxon>Laurasiatheria</taxon>
        <taxon>Eulipotyphla</taxon>
        <taxon>Talpidae</taxon>
        <taxon>Galemys</taxon>
    </lineage>
</organism>
<keyword evidence="6" id="KW-0206">Cytoskeleton</keyword>
<evidence type="ECO:0000256" key="3">
    <source>
        <dbReference type="ARBA" id="ARBA00022737"/>
    </source>
</evidence>
<feature type="compositionally biased region" description="Polar residues" evidence="8">
    <location>
        <begin position="424"/>
        <end position="433"/>
    </location>
</feature>
<dbReference type="GO" id="GO:0005634">
    <property type="term" value="C:nucleus"/>
    <property type="evidence" value="ECO:0007669"/>
    <property type="project" value="TreeGrafter"/>
</dbReference>
<dbReference type="EMBL" id="JAGFMF010011462">
    <property type="protein sequence ID" value="KAG8521703.1"/>
    <property type="molecule type" value="Genomic_DNA"/>
</dbReference>
<dbReference type="GO" id="GO:0043159">
    <property type="term" value="C:acrosomal matrix"/>
    <property type="evidence" value="ECO:0007669"/>
    <property type="project" value="TreeGrafter"/>
</dbReference>
<sequence>SERSRKLWNQVYLALTFSKPPQPGRKKRSRPSEMQITVPRHDKRCLKEVQKPAHIWIRHSLRKKILRPSVYLTIRREVPFRHPYAPKIHSKETETKNSNDNKRTTLKKDSKKNANPHETTPESKKTLNENIKREYKTSKTPSKSHESELFKNPKHKSETISVSKVLKTVSMKDTRKVNDSRKSKETDTESLDTRDTKSSKNNSNNKSETCSKNCSSMDLIIYLEESGARSMDFNAWLNNYSQNNSKKPAKKEPKKDAKKSSDAESVDSKDAKKDKKITKKDSKKKDTRKDTESTDAESVDSKDARKDSKNTKKDSKKGDKKKKDARSTDTESIDSKGTKKDSKAKKGDKKKDAKKDIMSTDADSESEWGFKKDMKNEKNDKKDDRKKYALMDQYSTETESDLEFKIDRNSKIKKKLRKDAKNYYAQSTESTDGSSEHSKKDPNKSEMIKSVDSDTEESVYILKKIAIDESDASSTDSKKEALESKRKYRLSRKTTFREKEKEKERKRTGRIPPSRERPPLPPCEPFLSSPKVKRLCWCKMPPPPPKPRYAP</sequence>
<feature type="compositionally biased region" description="Basic and acidic residues" evidence="8">
    <location>
        <begin position="170"/>
        <end position="198"/>
    </location>
</feature>
<evidence type="ECO:0000256" key="6">
    <source>
        <dbReference type="ARBA" id="ARBA00023212"/>
    </source>
</evidence>
<feature type="compositionally biased region" description="Basic and acidic residues" evidence="8">
    <location>
        <begin position="89"/>
        <end position="112"/>
    </location>
</feature>
<evidence type="ECO:0000256" key="1">
    <source>
        <dbReference type="ARBA" id="ARBA00022473"/>
    </source>
</evidence>
<feature type="non-terminal residue" evidence="10">
    <location>
        <position position="1"/>
    </location>
</feature>
<dbReference type="PANTHER" id="PTHR16742:SF1">
    <property type="entry name" value="CYLICIN-1"/>
    <property type="match status" value="1"/>
</dbReference>
<evidence type="ECO:0000256" key="5">
    <source>
        <dbReference type="ARBA" id="ARBA00022871"/>
    </source>
</evidence>
<feature type="compositionally biased region" description="Basic and acidic residues" evidence="8">
    <location>
        <begin position="250"/>
        <end position="292"/>
    </location>
</feature>
<feature type="compositionally biased region" description="Basic and acidic residues" evidence="8">
    <location>
        <begin position="434"/>
        <end position="452"/>
    </location>
</feature>
<feature type="domain" description="Cylicin N-terminal" evidence="9">
    <location>
        <begin position="1"/>
        <end position="93"/>
    </location>
</feature>
<keyword evidence="4" id="KW-0221">Differentiation</keyword>
<keyword evidence="2" id="KW-0963">Cytoplasm</keyword>